<gene>
    <name evidence="1" type="ORF">HMPREF0083_04970</name>
</gene>
<keyword evidence="2" id="KW-1185">Reference proteome</keyword>
<dbReference type="EMBL" id="AWSJ01000304">
    <property type="protein sequence ID" value="ERI06946.1"/>
    <property type="molecule type" value="Genomic_DNA"/>
</dbReference>
<proteinExistence type="predicted"/>
<accession>U1Y7X8</accession>
<reference evidence="1 2" key="1">
    <citation type="submission" date="2013-08" db="EMBL/GenBank/DDBJ databases">
        <authorList>
            <person name="Weinstock G."/>
            <person name="Sodergren E."/>
            <person name="Wylie T."/>
            <person name="Fulton L."/>
            <person name="Fulton R."/>
            <person name="Fronick C."/>
            <person name="O'Laughlin M."/>
            <person name="Godfrey J."/>
            <person name="Miner T."/>
            <person name="Herter B."/>
            <person name="Appelbaum E."/>
            <person name="Cordes M."/>
            <person name="Lek S."/>
            <person name="Wollam A."/>
            <person name="Pepin K.H."/>
            <person name="Palsikar V.B."/>
            <person name="Mitreva M."/>
            <person name="Wilson R.K."/>
        </authorList>
    </citation>
    <scope>NUCLEOTIDE SEQUENCE [LARGE SCALE GENOMIC DNA]</scope>
    <source>
        <strain evidence="1 2">ATCC 12856</strain>
    </source>
</reference>
<protein>
    <submittedName>
        <fullName evidence="1">Uncharacterized protein</fullName>
    </submittedName>
</protein>
<comment type="caution">
    <text evidence="1">The sequence shown here is derived from an EMBL/GenBank/DDBJ whole genome shotgun (WGS) entry which is preliminary data.</text>
</comment>
<evidence type="ECO:0000313" key="2">
    <source>
        <dbReference type="Proteomes" id="UP000016511"/>
    </source>
</evidence>
<organism evidence="1 2">
    <name type="scientific">Aneurinibacillus aneurinilyticus ATCC 12856</name>
    <dbReference type="NCBI Taxonomy" id="649747"/>
    <lineage>
        <taxon>Bacteria</taxon>
        <taxon>Bacillati</taxon>
        <taxon>Bacillota</taxon>
        <taxon>Bacilli</taxon>
        <taxon>Bacillales</taxon>
        <taxon>Paenibacillaceae</taxon>
        <taxon>Aneurinibacillus group</taxon>
        <taxon>Aneurinibacillus</taxon>
    </lineage>
</organism>
<evidence type="ECO:0000313" key="1">
    <source>
        <dbReference type="EMBL" id="ERI06946.1"/>
    </source>
</evidence>
<dbReference type="HOGENOM" id="CLU_3303882_0_0_9"/>
<sequence>METCTEIKNRREYTEQIGSWFPPFYFFAKSKNEEYIFCC</sequence>
<dbReference type="AlphaFoldDB" id="U1Y7X8"/>
<name>U1Y7X8_ANEAE</name>
<dbReference type="Proteomes" id="UP000016511">
    <property type="component" value="Unassembled WGS sequence"/>
</dbReference>